<evidence type="ECO:0000256" key="1">
    <source>
        <dbReference type="ARBA" id="ARBA00005254"/>
    </source>
</evidence>
<dbReference type="InterPro" id="IPR002539">
    <property type="entry name" value="MaoC-like_dom"/>
</dbReference>
<evidence type="ECO:0000313" key="5">
    <source>
        <dbReference type="Proteomes" id="UP000662814"/>
    </source>
</evidence>
<dbReference type="RefSeq" id="WP_166987026.1">
    <property type="nucleotide sequence ID" value="NZ_CP061169.1"/>
</dbReference>
<gene>
    <name evidence="4" type="ORF">HCR76_15905</name>
</gene>
<dbReference type="Proteomes" id="UP000662814">
    <property type="component" value="Chromosome"/>
</dbReference>
<dbReference type="InterPro" id="IPR029069">
    <property type="entry name" value="HotDog_dom_sf"/>
</dbReference>
<proteinExistence type="inferred from homology"/>
<feature type="compositionally biased region" description="Polar residues" evidence="2">
    <location>
        <begin position="157"/>
        <end position="166"/>
    </location>
</feature>
<feature type="region of interest" description="Disordered" evidence="2">
    <location>
        <begin position="149"/>
        <end position="168"/>
    </location>
</feature>
<evidence type="ECO:0000313" key="4">
    <source>
        <dbReference type="EMBL" id="QPZ38250.1"/>
    </source>
</evidence>
<sequence>MPEAATATLARWSGTKVATFENIATFEELGPMEVEVTEELMKAYAFSMDDYRAWHFGPSPFGPPIGHAAIVGNDLLNVKYGVYDRMTVVGLHTDEELIFHAPIPLGETVTITGRYVVKDILRGKGHAVMEAEARDASGKLLVQHRNSELTRVDPGETTASAGTAQPSRRVVPDALSADPVETVRPGLRAETPIKGKTTRLTQAQMSVFSYIGEYERNFHNDREFANENGLERTIAQGQQSAGFFSDICTGFFGAPWFTSGRVKAKFLLPVFPDSVLRIKGKVVGQEAARGGLRTHVDMWIRDQDDRLVSVGWASAVTPDSTFN</sequence>
<accession>A0ABX6YIR9</accession>
<comment type="similarity">
    <text evidence="1">Belongs to the enoyl-CoA hydratase/isomerase family.</text>
</comment>
<keyword evidence="5" id="KW-1185">Reference proteome</keyword>
<evidence type="ECO:0000256" key="2">
    <source>
        <dbReference type="SAM" id="MobiDB-lite"/>
    </source>
</evidence>
<dbReference type="CDD" id="cd03441">
    <property type="entry name" value="R_hydratase_like"/>
    <property type="match status" value="1"/>
</dbReference>
<protein>
    <recommendedName>
        <fullName evidence="3">MaoC-like domain-containing protein</fullName>
    </recommendedName>
</protein>
<name>A0ABX6YIR9_9MICO</name>
<dbReference type="Gene3D" id="3.10.129.10">
    <property type="entry name" value="Hotdog Thioesterase"/>
    <property type="match status" value="2"/>
</dbReference>
<dbReference type="EMBL" id="CP061169">
    <property type="protein sequence ID" value="QPZ38250.1"/>
    <property type="molecule type" value="Genomic_DNA"/>
</dbReference>
<evidence type="ECO:0000259" key="3">
    <source>
        <dbReference type="Pfam" id="PF01575"/>
    </source>
</evidence>
<feature type="domain" description="MaoC-like" evidence="3">
    <location>
        <begin position="192"/>
        <end position="289"/>
    </location>
</feature>
<organism evidence="4 5">
    <name type="scientific">Paramicrobacterium chengjingii</name>
    <dbReference type="NCBI Taxonomy" id="2769067"/>
    <lineage>
        <taxon>Bacteria</taxon>
        <taxon>Bacillati</taxon>
        <taxon>Actinomycetota</taxon>
        <taxon>Actinomycetes</taxon>
        <taxon>Micrococcales</taxon>
        <taxon>Microbacteriaceae</taxon>
        <taxon>Paramicrobacterium</taxon>
    </lineage>
</organism>
<dbReference type="SUPFAM" id="SSF54637">
    <property type="entry name" value="Thioesterase/thiol ester dehydrase-isomerase"/>
    <property type="match status" value="2"/>
</dbReference>
<reference evidence="4 5" key="1">
    <citation type="submission" date="2020-12" db="EMBL/GenBank/DDBJ databases">
        <title>Microbacterium sp. HY060.</title>
        <authorList>
            <person name="Zhou J."/>
        </authorList>
    </citation>
    <scope>NUCLEOTIDE SEQUENCE [LARGE SCALE GENOMIC DNA]</scope>
    <source>
        <strain evidence="4 5">HY60</strain>
    </source>
</reference>
<dbReference type="Pfam" id="PF01575">
    <property type="entry name" value="MaoC_dehydratas"/>
    <property type="match status" value="1"/>
</dbReference>